<gene>
    <name evidence="2" type="ORF">SDC9_158857</name>
</gene>
<name>A0A645FGD7_9ZZZZ</name>
<proteinExistence type="predicted"/>
<sequence>MAWDLNGRLHKVADETHRVLEHHRRRVAALRRRASRHFNDRRRAHRSRRADLHLTAADLGGEGAVFSEHPTSRARGPHRAHHVGARDFKIIEHRDDDARQNSRGTSRGSGADDALTAVHLHRRHRTRRGPRVDAAERQFSRGLRGHYILRGRS</sequence>
<feature type="region of interest" description="Disordered" evidence="1">
    <location>
        <begin position="92"/>
        <end position="113"/>
    </location>
</feature>
<comment type="caution">
    <text evidence="2">The sequence shown here is derived from an EMBL/GenBank/DDBJ whole genome shotgun (WGS) entry which is preliminary data.</text>
</comment>
<organism evidence="2">
    <name type="scientific">bioreactor metagenome</name>
    <dbReference type="NCBI Taxonomy" id="1076179"/>
    <lineage>
        <taxon>unclassified sequences</taxon>
        <taxon>metagenomes</taxon>
        <taxon>ecological metagenomes</taxon>
    </lineage>
</organism>
<evidence type="ECO:0000313" key="2">
    <source>
        <dbReference type="EMBL" id="MPN11554.1"/>
    </source>
</evidence>
<dbReference type="EMBL" id="VSSQ01057775">
    <property type="protein sequence ID" value="MPN11554.1"/>
    <property type="molecule type" value="Genomic_DNA"/>
</dbReference>
<protein>
    <submittedName>
        <fullName evidence="2">Uncharacterized protein</fullName>
    </submittedName>
</protein>
<accession>A0A645FGD7</accession>
<evidence type="ECO:0000256" key="1">
    <source>
        <dbReference type="SAM" id="MobiDB-lite"/>
    </source>
</evidence>
<reference evidence="2" key="1">
    <citation type="submission" date="2019-08" db="EMBL/GenBank/DDBJ databases">
        <authorList>
            <person name="Kucharzyk K."/>
            <person name="Murdoch R.W."/>
            <person name="Higgins S."/>
            <person name="Loffler F."/>
        </authorList>
    </citation>
    <scope>NUCLEOTIDE SEQUENCE</scope>
</reference>
<dbReference type="AlphaFoldDB" id="A0A645FGD7"/>